<dbReference type="EMBL" id="JBHSML010000014">
    <property type="protein sequence ID" value="MFC5518527.1"/>
    <property type="molecule type" value="Genomic_DNA"/>
</dbReference>
<evidence type="ECO:0000256" key="1">
    <source>
        <dbReference type="ARBA" id="ARBA00022553"/>
    </source>
</evidence>
<reference evidence="7" key="1">
    <citation type="journal article" date="2019" name="Int. J. Syst. Evol. Microbiol.">
        <title>The Global Catalogue of Microorganisms (GCM) 10K type strain sequencing project: providing services to taxonomists for standard genome sequencing and annotation.</title>
        <authorList>
            <consortium name="The Broad Institute Genomics Platform"/>
            <consortium name="The Broad Institute Genome Sequencing Center for Infectious Disease"/>
            <person name="Wu L."/>
            <person name="Ma J."/>
        </authorList>
    </citation>
    <scope>NUCLEOTIDE SEQUENCE [LARGE SCALE GENOMIC DNA]</scope>
    <source>
        <strain evidence="7">KACC 12633</strain>
    </source>
</reference>
<gene>
    <name evidence="6" type="ORF">ACFPP9_22320</name>
</gene>
<organism evidence="6 7">
    <name type="scientific">Kaistia terrae</name>
    <dbReference type="NCBI Taxonomy" id="537017"/>
    <lineage>
        <taxon>Bacteria</taxon>
        <taxon>Pseudomonadati</taxon>
        <taxon>Pseudomonadota</taxon>
        <taxon>Alphaproteobacteria</taxon>
        <taxon>Hyphomicrobiales</taxon>
        <taxon>Kaistiaceae</taxon>
        <taxon>Kaistia</taxon>
    </lineage>
</organism>
<keyword evidence="7" id="KW-1185">Reference proteome</keyword>
<sequence length="124" mass="13395">MLVVEDEPLLRMSAVDLVEEAGFKALEAGNADQALAILRSGEPICSLFTDVDMPGSMDGLMLANLVQSQWPEIQIIVASGHRRVTDEELPAGAHYFSKPYDAERIVRAIEAGSLKHSTSAGRSN</sequence>
<dbReference type="Pfam" id="PF00072">
    <property type="entry name" value="Response_reg"/>
    <property type="match status" value="1"/>
</dbReference>
<protein>
    <submittedName>
        <fullName evidence="6">Response regulator</fullName>
    </submittedName>
</protein>
<evidence type="ECO:0000256" key="3">
    <source>
        <dbReference type="ARBA" id="ARBA00023163"/>
    </source>
</evidence>
<evidence type="ECO:0000256" key="2">
    <source>
        <dbReference type="ARBA" id="ARBA00023015"/>
    </source>
</evidence>
<comment type="caution">
    <text evidence="6">The sequence shown here is derived from an EMBL/GenBank/DDBJ whole genome shotgun (WGS) entry which is preliminary data.</text>
</comment>
<name>A0ABW0Q377_9HYPH</name>
<dbReference type="InterPro" id="IPR011006">
    <property type="entry name" value="CheY-like_superfamily"/>
</dbReference>
<dbReference type="PANTHER" id="PTHR44591:SF3">
    <property type="entry name" value="RESPONSE REGULATORY DOMAIN-CONTAINING PROTEIN"/>
    <property type="match status" value="1"/>
</dbReference>
<feature type="domain" description="Response regulatory" evidence="5">
    <location>
        <begin position="1"/>
        <end position="113"/>
    </location>
</feature>
<evidence type="ECO:0000313" key="6">
    <source>
        <dbReference type="EMBL" id="MFC5518527.1"/>
    </source>
</evidence>
<dbReference type="Gene3D" id="3.40.50.2300">
    <property type="match status" value="1"/>
</dbReference>
<evidence type="ECO:0000256" key="4">
    <source>
        <dbReference type="PROSITE-ProRule" id="PRU00169"/>
    </source>
</evidence>
<evidence type="ECO:0000313" key="7">
    <source>
        <dbReference type="Proteomes" id="UP001596150"/>
    </source>
</evidence>
<evidence type="ECO:0000259" key="5">
    <source>
        <dbReference type="PROSITE" id="PS50110"/>
    </source>
</evidence>
<dbReference type="Proteomes" id="UP001596150">
    <property type="component" value="Unassembled WGS sequence"/>
</dbReference>
<keyword evidence="1 4" id="KW-0597">Phosphoprotein</keyword>
<dbReference type="SUPFAM" id="SSF52172">
    <property type="entry name" value="CheY-like"/>
    <property type="match status" value="1"/>
</dbReference>
<dbReference type="InterPro" id="IPR050595">
    <property type="entry name" value="Bact_response_regulator"/>
</dbReference>
<accession>A0ABW0Q377</accession>
<dbReference type="RefSeq" id="WP_380225451.1">
    <property type="nucleotide sequence ID" value="NZ_JBHSML010000014.1"/>
</dbReference>
<keyword evidence="3" id="KW-0804">Transcription</keyword>
<dbReference type="PANTHER" id="PTHR44591">
    <property type="entry name" value="STRESS RESPONSE REGULATOR PROTEIN 1"/>
    <property type="match status" value="1"/>
</dbReference>
<dbReference type="SMART" id="SM00448">
    <property type="entry name" value="REC"/>
    <property type="match status" value="1"/>
</dbReference>
<proteinExistence type="predicted"/>
<keyword evidence="2" id="KW-0805">Transcription regulation</keyword>
<feature type="modified residue" description="4-aspartylphosphate" evidence="4">
    <location>
        <position position="50"/>
    </location>
</feature>
<dbReference type="InterPro" id="IPR001789">
    <property type="entry name" value="Sig_transdc_resp-reg_receiver"/>
</dbReference>
<dbReference type="PROSITE" id="PS50110">
    <property type="entry name" value="RESPONSE_REGULATORY"/>
    <property type="match status" value="1"/>
</dbReference>